<feature type="compositionally biased region" description="Basic and acidic residues" evidence="1">
    <location>
        <begin position="340"/>
        <end position="357"/>
    </location>
</feature>
<evidence type="ECO:0000256" key="1">
    <source>
        <dbReference type="SAM" id="MobiDB-lite"/>
    </source>
</evidence>
<dbReference type="AlphaFoldDB" id="A0A139ANA5"/>
<evidence type="ECO:0000259" key="2">
    <source>
        <dbReference type="PROSITE" id="PS50021"/>
    </source>
</evidence>
<feature type="compositionally biased region" description="Low complexity" evidence="1">
    <location>
        <begin position="1251"/>
        <end position="1262"/>
    </location>
</feature>
<dbReference type="SUPFAM" id="SSF47576">
    <property type="entry name" value="Calponin-homology domain, CH-domain"/>
    <property type="match status" value="1"/>
</dbReference>
<feature type="compositionally biased region" description="Polar residues" evidence="1">
    <location>
        <begin position="943"/>
        <end position="965"/>
    </location>
</feature>
<dbReference type="Pfam" id="PF00307">
    <property type="entry name" value="CH"/>
    <property type="match status" value="1"/>
</dbReference>
<organism evidence="3 4">
    <name type="scientific">Gonapodya prolifera (strain JEL478)</name>
    <name type="common">Monoblepharis prolifera</name>
    <dbReference type="NCBI Taxonomy" id="1344416"/>
    <lineage>
        <taxon>Eukaryota</taxon>
        <taxon>Fungi</taxon>
        <taxon>Fungi incertae sedis</taxon>
        <taxon>Chytridiomycota</taxon>
        <taxon>Chytridiomycota incertae sedis</taxon>
        <taxon>Monoblepharidomycetes</taxon>
        <taxon>Monoblepharidales</taxon>
        <taxon>Gonapodyaceae</taxon>
        <taxon>Gonapodya</taxon>
    </lineage>
</organism>
<keyword evidence="4" id="KW-1185">Reference proteome</keyword>
<protein>
    <recommendedName>
        <fullName evidence="2">Calponin-homology (CH) domain-containing protein</fullName>
    </recommendedName>
</protein>
<dbReference type="InterPro" id="IPR050606">
    <property type="entry name" value="Calponin-like"/>
</dbReference>
<dbReference type="PANTHER" id="PTHR47385:SF14">
    <property type="entry name" value="TRANSGELIN"/>
    <property type="match status" value="1"/>
</dbReference>
<feature type="compositionally biased region" description="Basic and acidic residues" evidence="1">
    <location>
        <begin position="1"/>
        <end position="14"/>
    </location>
</feature>
<evidence type="ECO:0000313" key="4">
    <source>
        <dbReference type="Proteomes" id="UP000070544"/>
    </source>
</evidence>
<feature type="compositionally biased region" description="Basic and acidic residues" evidence="1">
    <location>
        <begin position="1012"/>
        <end position="1021"/>
    </location>
</feature>
<gene>
    <name evidence="3" type="ORF">M427DRAFT_54047</name>
</gene>
<dbReference type="PROSITE" id="PS50021">
    <property type="entry name" value="CH"/>
    <property type="match status" value="1"/>
</dbReference>
<dbReference type="GO" id="GO:0051015">
    <property type="term" value="F:actin filament binding"/>
    <property type="evidence" value="ECO:0007669"/>
    <property type="project" value="TreeGrafter"/>
</dbReference>
<dbReference type="GO" id="GO:0015629">
    <property type="term" value="C:actin cytoskeleton"/>
    <property type="evidence" value="ECO:0007669"/>
    <property type="project" value="TreeGrafter"/>
</dbReference>
<feature type="compositionally biased region" description="Basic and acidic residues" evidence="1">
    <location>
        <begin position="1104"/>
        <end position="1115"/>
    </location>
</feature>
<feature type="compositionally biased region" description="Basic and acidic residues" evidence="1">
    <location>
        <begin position="1263"/>
        <end position="1274"/>
    </location>
</feature>
<feature type="compositionally biased region" description="Low complexity" evidence="1">
    <location>
        <begin position="35"/>
        <end position="44"/>
    </location>
</feature>
<dbReference type="Proteomes" id="UP000070544">
    <property type="component" value="Unassembled WGS sequence"/>
</dbReference>
<feature type="compositionally biased region" description="Polar residues" evidence="1">
    <location>
        <begin position="557"/>
        <end position="572"/>
    </location>
</feature>
<reference evidence="3 4" key="1">
    <citation type="journal article" date="2015" name="Genome Biol. Evol.">
        <title>Phylogenomic analyses indicate that early fungi evolved digesting cell walls of algal ancestors of land plants.</title>
        <authorList>
            <person name="Chang Y."/>
            <person name="Wang S."/>
            <person name="Sekimoto S."/>
            <person name="Aerts A.L."/>
            <person name="Choi C."/>
            <person name="Clum A."/>
            <person name="LaButti K.M."/>
            <person name="Lindquist E.A."/>
            <person name="Yee Ngan C."/>
            <person name="Ohm R.A."/>
            <person name="Salamov A.A."/>
            <person name="Grigoriev I.V."/>
            <person name="Spatafora J.W."/>
            <person name="Berbee M.L."/>
        </authorList>
    </citation>
    <scope>NUCLEOTIDE SEQUENCE [LARGE SCALE GENOMIC DNA]</scope>
    <source>
        <strain evidence="3 4">JEL478</strain>
    </source>
</reference>
<feature type="compositionally biased region" description="Basic and acidic residues" evidence="1">
    <location>
        <begin position="970"/>
        <end position="979"/>
    </location>
</feature>
<accession>A0A139ANA5</accession>
<dbReference type="InterPro" id="IPR001715">
    <property type="entry name" value="CH_dom"/>
</dbReference>
<feature type="compositionally biased region" description="Low complexity" evidence="1">
    <location>
        <begin position="286"/>
        <end position="314"/>
    </location>
</feature>
<name>A0A139ANA5_GONPJ</name>
<feature type="compositionally biased region" description="Polar residues" evidence="1">
    <location>
        <begin position="1063"/>
        <end position="1088"/>
    </location>
</feature>
<feature type="compositionally biased region" description="Polar residues" evidence="1">
    <location>
        <begin position="427"/>
        <end position="445"/>
    </location>
</feature>
<feature type="compositionally biased region" description="Low complexity" evidence="1">
    <location>
        <begin position="119"/>
        <end position="131"/>
    </location>
</feature>
<dbReference type="GO" id="GO:0007015">
    <property type="term" value="P:actin filament organization"/>
    <property type="evidence" value="ECO:0007669"/>
    <property type="project" value="TreeGrafter"/>
</dbReference>
<feature type="domain" description="Calponin-homology (CH)" evidence="2">
    <location>
        <begin position="1132"/>
        <end position="1233"/>
    </location>
</feature>
<feature type="compositionally biased region" description="Pro residues" evidence="1">
    <location>
        <begin position="254"/>
        <end position="272"/>
    </location>
</feature>
<dbReference type="OrthoDB" id="21595at2759"/>
<feature type="region of interest" description="Disordered" evidence="1">
    <location>
        <begin position="902"/>
        <end position="1128"/>
    </location>
</feature>
<dbReference type="EMBL" id="KQ965743">
    <property type="protein sequence ID" value="KXS18227.1"/>
    <property type="molecule type" value="Genomic_DNA"/>
</dbReference>
<dbReference type="PANTHER" id="PTHR47385">
    <property type="entry name" value="CALPONIN"/>
    <property type="match status" value="1"/>
</dbReference>
<feature type="region of interest" description="Disordered" evidence="1">
    <location>
        <begin position="1"/>
        <end position="370"/>
    </location>
</feature>
<dbReference type="OMA" id="MNPEGQM"/>
<sequence length="1274" mass="135839">MLSGRDKDRDDGESKKRRGLFAGMFNKKASKEDQQQQQPVHSPQPSHPVPEAYQQYGAEYAQLQRQYAGGWADSQGEQSLGSGASPGFRMPAMAKKNRPTQQYQGHEIYISPEANEYGPPTTMASSSTTPASLPPRAPMSTTSPVQVPTDRAVPQYHPGTQQSPSRGLPAQPQVQLPYGRPPAFTTTPDDAALVTPPPRRPPNLRQLGPPLAALAAQRAHPSPDASSPAHLTPPIPPQLHISQPPSPNFAAFPAVPPSPGTPFLPPAPPPTPTSFRAGSVPPSPVVLPSSMWGSGTPPSSQPGSAASSAPASPARVVPQTRSGSASLASVEEQDEQNEEFFPHMEMGDSSENKEEASKTPTSSSSALPDIRLDSLKIDLGTNFSDLGYFPSTGDSVRQAGTEIKEQKDEVTQIRSVAKLTDERKESSGSIGAASTVSPTANTSPSHVVVESKSALPIGYESQQQVEVTDDLEANNRERRERIARMGGVSMFGGGAPLIGLKRLNSNSGAQEALPVVPVPETVEPTVTGAEAPTEVSRHSAESQESSASQPTLAKGSGSLNTSDDGSFVSSAQHAEPAKKDTEIEERMAKIARIGGVGVMGGLLQSLPSRTMSSTTASQGNDNNVPFSFPISSTLSSTEPTDVQVANPTHDIPKEQIVDDSVVSSTKLEEADEIYDPLDPVEEAKRAREERIARLVKMGKIKVKVDRGVAPTTHLDQGIVTIESQDDHAAVEKEQEPTQDELDNYDPREVVEALRAREERIARLAKMGKIRVVGDAGHSRTPSLEQRIGVKAYPVEQQRGSTNNVPDPRLQPQVVIENALANTVISESAPLPSSAENADAISDPSSLSPVGGDSTGIVKAGDQSADNLETTPEVSPKAAFAGIVPAAEVKGVSKAAAKSRIALKARKHTANTSKKEETPTSDLPNGTEALPQDAVELAPEGESQIKQTSGDLLPTTLASEEQNAESVETADEPKTEDEVARQTLSQEFSAELSDESSKIPTEVSIEDDVEDEEARKTSERKAKLARLGGRNVFGGMGVPMGVLRPKPKPVAGAVEQEEPKEVPSGNSTPSEESLVQVSDLSTKLPSQTRPSKPAVPPKVVPIKRTSSEESVEHEIDTSTYNPNFHLPTRTIGPETEARVVEWIESVVGEQKGERTTQEWLKDGTVLCLLVNGVGGKASMKTGKFRMLQMENIRNYIEATSAMGNKFAKFEPNDLFEGTNMLKVIQHIDAFRVLTSKKSGPPSTGRKPPIKPKPITSPVSSVGSVKEEESVKSVEN</sequence>
<feature type="region of interest" description="Disordered" evidence="1">
    <location>
        <begin position="511"/>
        <end position="583"/>
    </location>
</feature>
<feature type="region of interest" description="Disordered" evidence="1">
    <location>
        <begin position="1233"/>
        <end position="1274"/>
    </location>
</feature>
<dbReference type="STRING" id="1344416.A0A139ANA5"/>
<feature type="region of interest" description="Disordered" evidence="1">
    <location>
        <begin position="828"/>
        <end position="851"/>
    </location>
</feature>
<dbReference type="InterPro" id="IPR036872">
    <property type="entry name" value="CH_dom_sf"/>
</dbReference>
<feature type="region of interest" description="Disordered" evidence="1">
    <location>
        <begin position="418"/>
        <end position="445"/>
    </location>
</feature>
<feature type="compositionally biased region" description="Low complexity" evidence="1">
    <location>
        <begin position="203"/>
        <end position="219"/>
    </location>
</feature>
<dbReference type="SMART" id="SM00033">
    <property type="entry name" value="CH"/>
    <property type="match status" value="1"/>
</dbReference>
<feature type="compositionally biased region" description="Low complexity" evidence="1">
    <location>
        <begin position="514"/>
        <end position="527"/>
    </location>
</feature>
<evidence type="ECO:0000313" key="3">
    <source>
        <dbReference type="EMBL" id="KXS18227.1"/>
    </source>
</evidence>
<proteinExistence type="predicted"/>
<dbReference type="Gene3D" id="1.10.418.10">
    <property type="entry name" value="Calponin-like domain"/>
    <property type="match status" value="1"/>
</dbReference>